<dbReference type="GO" id="GO:0016279">
    <property type="term" value="F:protein-lysine N-methyltransferase activity"/>
    <property type="evidence" value="ECO:0007669"/>
    <property type="project" value="UniProtKB-UniRule"/>
</dbReference>
<dbReference type="HAMAP" id="MF_03187">
    <property type="entry name" value="Methyltr_EFM5"/>
    <property type="match status" value="1"/>
</dbReference>
<reference evidence="6" key="1">
    <citation type="submission" date="2021-04" db="EMBL/GenBank/DDBJ databases">
        <authorList>
            <person name="Cornetti L."/>
        </authorList>
    </citation>
    <scope>NUCLEOTIDE SEQUENCE</scope>
</reference>
<dbReference type="EC" id="2.1.1.-" evidence="5"/>
<name>A0A9N6ZFF8_9CRUS</name>
<dbReference type="PANTHER" id="PTHR13200">
    <property type="entry name" value="EEF1A LYSINE METHYLTRANSFERASE 1"/>
    <property type="match status" value="1"/>
</dbReference>
<keyword evidence="3 5" id="KW-0489">Methyltransferase</keyword>
<dbReference type="GO" id="GO:0032259">
    <property type="term" value="P:methylation"/>
    <property type="evidence" value="ECO:0007669"/>
    <property type="project" value="UniProtKB-KW"/>
</dbReference>
<dbReference type="InterPro" id="IPR041370">
    <property type="entry name" value="Mlase_EEF1AKMT1/ZCCHC4"/>
</dbReference>
<evidence type="ECO:0000256" key="5">
    <source>
        <dbReference type="HAMAP-Rule" id="MF_03187"/>
    </source>
</evidence>
<comment type="subcellular location">
    <subcellularLocation>
        <location evidence="1 5">Cytoplasm</location>
    </subcellularLocation>
</comment>
<dbReference type="AlphaFoldDB" id="A0A9N6ZFF8"/>
<proteinExistence type="inferred from homology"/>
<dbReference type="EMBL" id="OC986026">
    <property type="protein sequence ID" value="CAG4642681.1"/>
    <property type="molecule type" value="Genomic_DNA"/>
</dbReference>
<comment type="function">
    <text evidence="5">S-adenosyl-L-methionine-dependent protein-lysine N-methyltransferase that methylates elongation factor 1-alpha.</text>
</comment>
<keyword evidence="2 5" id="KW-0963">Cytoplasm</keyword>
<evidence type="ECO:0000256" key="3">
    <source>
        <dbReference type="ARBA" id="ARBA00022603"/>
    </source>
</evidence>
<evidence type="ECO:0000313" key="6">
    <source>
        <dbReference type="EMBL" id="CAG4642681.1"/>
    </source>
</evidence>
<accession>A0A9N6ZFF8</accession>
<comment type="similarity">
    <text evidence="5">Belongs to the class I-like SAM-binding methyltransferase superfamily. EFM5 family.</text>
</comment>
<dbReference type="Pfam" id="PF10237">
    <property type="entry name" value="N6-adenineMlase"/>
    <property type="match status" value="1"/>
</dbReference>
<dbReference type="GO" id="GO:0005737">
    <property type="term" value="C:cytoplasm"/>
    <property type="evidence" value="ECO:0007669"/>
    <property type="project" value="UniProtKB-SubCell"/>
</dbReference>
<sequence length="231" mass="26081">MSELELREHDESEDELPQLSLGALAALNEFISEKNAREERLRAIAEAAANGDDDLDDIDLDENWQLSQFWYDDHTTSVLAGEALRIAGPSGSIACISCPTLYRHLRKIKPTNVNVKLLEYDTRFSVYGSDFLLYDYQAPLEIPKDLSSSFDVVVADPPFLSDECLTKTALTMRYLSKGPLVLCTGAIMEELAGRVLQLKICSFQPKHKNNLANDFRCYTNYNFDEEISKNQ</sequence>
<evidence type="ECO:0000256" key="1">
    <source>
        <dbReference type="ARBA" id="ARBA00004496"/>
    </source>
</evidence>
<keyword evidence="4 5" id="KW-0808">Transferase</keyword>
<dbReference type="InterPro" id="IPR019369">
    <property type="entry name" value="Efm5/EEF1AKMT1"/>
</dbReference>
<organism evidence="6">
    <name type="scientific">Evadne anonyx</name>
    <dbReference type="NCBI Taxonomy" id="141404"/>
    <lineage>
        <taxon>Eukaryota</taxon>
        <taxon>Metazoa</taxon>
        <taxon>Ecdysozoa</taxon>
        <taxon>Arthropoda</taxon>
        <taxon>Crustacea</taxon>
        <taxon>Branchiopoda</taxon>
        <taxon>Diplostraca</taxon>
        <taxon>Cladocera</taxon>
        <taxon>Onychopoda</taxon>
        <taxon>Podonidae</taxon>
        <taxon>Evadne</taxon>
    </lineage>
</organism>
<gene>
    <name evidence="6" type="primary">EOG090X0ABW</name>
</gene>
<dbReference type="GO" id="GO:0003676">
    <property type="term" value="F:nucleic acid binding"/>
    <property type="evidence" value="ECO:0007669"/>
    <property type="project" value="InterPro"/>
</dbReference>
<evidence type="ECO:0000256" key="2">
    <source>
        <dbReference type="ARBA" id="ARBA00022490"/>
    </source>
</evidence>
<evidence type="ECO:0000256" key="4">
    <source>
        <dbReference type="ARBA" id="ARBA00022679"/>
    </source>
</evidence>
<protein>
    <recommendedName>
        <fullName evidence="5">Protein-lysine N-methyltransferase EOG090X0ABW</fullName>
        <ecNumber evidence="5">2.1.1.-</ecNumber>
    </recommendedName>
</protein>
<dbReference type="InterPro" id="IPR002052">
    <property type="entry name" value="DNA_methylase_N6_adenine_CS"/>
</dbReference>
<dbReference type="PROSITE" id="PS00092">
    <property type="entry name" value="N6_MTASE"/>
    <property type="match status" value="1"/>
</dbReference>
<dbReference type="PANTHER" id="PTHR13200:SF0">
    <property type="entry name" value="EEF1A LYSINE METHYLTRANSFERASE 1"/>
    <property type="match status" value="1"/>
</dbReference>